<dbReference type="InterPro" id="IPR036388">
    <property type="entry name" value="WH-like_DNA-bd_sf"/>
</dbReference>
<comment type="similarity">
    <text evidence="11">Belongs to the IRF family.</text>
</comment>
<reference evidence="16" key="1">
    <citation type="submission" date="2025-08" db="UniProtKB">
        <authorList>
            <consortium name="Ensembl"/>
        </authorList>
    </citation>
    <scope>IDENTIFICATION</scope>
</reference>
<dbReference type="Gene3D" id="1.10.10.10">
    <property type="entry name" value="Winged helix-like DNA-binding domain superfamily/Winged helix DNA-binding domain"/>
    <property type="match status" value="1"/>
</dbReference>
<dbReference type="PANTHER" id="PTHR11949">
    <property type="entry name" value="INTERFERON REGULATORY FACTOR"/>
    <property type="match status" value="1"/>
</dbReference>
<evidence type="ECO:0000256" key="11">
    <source>
        <dbReference type="PIRNR" id="PIRNR038196"/>
    </source>
</evidence>
<dbReference type="GO" id="GO:0000978">
    <property type="term" value="F:RNA polymerase II cis-regulatory region sequence-specific DNA binding"/>
    <property type="evidence" value="ECO:0007669"/>
    <property type="project" value="TreeGrafter"/>
</dbReference>
<feature type="compositionally biased region" description="Basic residues" evidence="14">
    <location>
        <begin position="116"/>
        <end position="132"/>
    </location>
</feature>
<keyword evidence="10 11" id="KW-0539">Nucleus</keyword>
<dbReference type="InterPro" id="IPR036390">
    <property type="entry name" value="WH_DNA-bd_sf"/>
</dbReference>
<dbReference type="Proteomes" id="UP000261540">
    <property type="component" value="Unplaced"/>
</dbReference>
<dbReference type="GO" id="GO:0002376">
    <property type="term" value="P:immune system process"/>
    <property type="evidence" value="ECO:0007669"/>
    <property type="project" value="TreeGrafter"/>
</dbReference>
<evidence type="ECO:0000256" key="3">
    <source>
        <dbReference type="ARBA" id="ARBA00022490"/>
    </source>
</evidence>
<evidence type="ECO:0000256" key="8">
    <source>
        <dbReference type="ARBA" id="ARBA00023159"/>
    </source>
</evidence>
<organism evidence="16 17">
    <name type="scientific">Paramormyrops kingsleyae</name>
    <dbReference type="NCBI Taxonomy" id="1676925"/>
    <lineage>
        <taxon>Eukaryota</taxon>
        <taxon>Metazoa</taxon>
        <taxon>Chordata</taxon>
        <taxon>Craniata</taxon>
        <taxon>Vertebrata</taxon>
        <taxon>Euteleostomi</taxon>
        <taxon>Actinopterygii</taxon>
        <taxon>Neopterygii</taxon>
        <taxon>Teleostei</taxon>
        <taxon>Osteoglossocephala</taxon>
        <taxon>Osteoglossomorpha</taxon>
        <taxon>Osteoglossiformes</taxon>
        <taxon>Mormyridae</taxon>
        <taxon>Paramormyrops</taxon>
    </lineage>
</organism>
<proteinExistence type="inferred from homology"/>
<dbReference type="PRINTS" id="PR00267">
    <property type="entry name" value="INTFRNREGFCT"/>
</dbReference>
<dbReference type="Pfam" id="PF00605">
    <property type="entry name" value="IRF"/>
    <property type="match status" value="1"/>
</dbReference>
<keyword evidence="8 11" id="KW-0010">Activator</keyword>
<dbReference type="PIRSF" id="PIRSF038196">
    <property type="entry name" value="IFN_RF1/2"/>
    <property type="match status" value="1"/>
</dbReference>
<keyword evidence="5" id="KW-0832">Ubl conjugation</keyword>
<dbReference type="AlphaFoldDB" id="A0A3B3RK87"/>
<evidence type="ECO:0000256" key="4">
    <source>
        <dbReference type="ARBA" id="ARBA00022499"/>
    </source>
</evidence>
<dbReference type="GO" id="GO:0000981">
    <property type="term" value="F:DNA-binding transcription factor activity, RNA polymerase II-specific"/>
    <property type="evidence" value="ECO:0007669"/>
    <property type="project" value="TreeGrafter"/>
</dbReference>
<protein>
    <recommendedName>
        <fullName evidence="11">Interferon regulatory factor</fullName>
    </recommendedName>
</protein>
<dbReference type="FunFam" id="1.10.10.10:FF:000065">
    <property type="entry name" value="Interferon regulatory factor"/>
    <property type="match status" value="1"/>
</dbReference>
<dbReference type="GeneTree" id="ENSGT00940000156288"/>
<comment type="subcellular location">
    <subcellularLocation>
        <location evidence="2">Cytoplasm</location>
    </subcellularLocation>
    <subcellularLocation>
        <location evidence="1 11">Nucleus</location>
    </subcellularLocation>
</comment>
<evidence type="ECO:0000256" key="7">
    <source>
        <dbReference type="ARBA" id="ARBA00023125"/>
    </source>
</evidence>
<feature type="compositionally biased region" description="Polar residues" evidence="14">
    <location>
        <begin position="151"/>
        <end position="178"/>
    </location>
</feature>
<dbReference type="SUPFAM" id="SSF46785">
    <property type="entry name" value="Winged helix' DNA-binding domain"/>
    <property type="match status" value="1"/>
</dbReference>
<dbReference type="PROSITE" id="PS51507">
    <property type="entry name" value="IRF_2"/>
    <property type="match status" value="1"/>
</dbReference>
<reference evidence="16" key="2">
    <citation type="submission" date="2025-09" db="UniProtKB">
        <authorList>
            <consortium name="Ensembl"/>
        </authorList>
    </citation>
    <scope>IDENTIFICATION</scope>
</reference>
<dbReference type="OrthoDB" id="6538197at2759"/>
<keyword evidence="17" id="KW-1185">Reference proteome</keyword>
<dbReference type="GO" id="GO:0005634">
    <property type="term" value="C:nucleus"/>
    <property type="evidence" value="ECO:0007669"/>
    <property type="project" value="UniProtKB-SubCell"/>
</dbReference>
<dbReference type="SMART" id="SM00348">
    <property type="entry name" value="IRF"/>
    <property type="match status" value="1"/>
</dbReference>
<evidence type="ECO:0000259" key="15">
    <source>
        <dbReference type="PROSITE" id="PS51507"/>
    </source>
</evidence>
<evidence type="ECO:0000256" key="10">
    <source>
        <dbReference type="ARBA" id="ARBA00023242"/>
    </source>
</evidence>
<evidence type="ECO:0000256" key="13">
    <source>
        <dbReference type="PIRSR" id="PIRSR038196-2"/>
    </source>
</evidence>
<accession>A0A3B3RK87</accession>
<dbReference type="InterPro" id="IPR001346">
    <property type="entry name" value="Interferon_reg_fact_DNA-bd_dom"/>
</dbReference>
<keyword evidence="3" id="KW-0963">Cytoplasm</keyword>
<evidence type="ECO:0000256" key="9">
    <source>
        <dbReference type="ARBA" id="ARBA00023163"/>
    </source>
</evidence>
<feature type="modified residue" description="N6-acetyllysine" evidence="12">
    <location>
        <position position="75"/>
    </location>
</feature>
<evidence type="ECO:0000256" key="5">
    <source>
        <dbReference type="ARBA" id="ARBA00022843"/>
    </source>
</evidence>
<keyword evidence="7 11" id="KW-0238">DNA-binding</keyword>
<feature type="domain" description="IRF tryptophan pentad repeat" evidence="15">
    <location>
        <begin position="5"/>
        <end position="113"/>
    </location>
</feature>
<feature type="cross-link" description="Glycyl lysine isopeptide (Lys-Gly) (interchain with G-Cter in SUMO2)" evidence="13">
    <location>
        <position position="241"/>
    </location>
</feature>
<feature type="region of interest" description="Disordered" evidence="14">
    <location>
        <begin position="116"/>
        <end position="187"/>
    </location>
</feature>
<dbReference type="InterPro" id="IPR017431">
    <property type="entry name" value="IRF1/IRF2"/>
</dbReference>
<feature type="modified residue" description="N6-acetyllysine" evidence="12">
    <location>
        <position position="78"/>
    </location>
</feature>
<sequence length="302" mass="34619">MPVQRMKMRPWLEKKIEHQEIQGLRWVDTEKKIFSIPWKHAARHGWEMDKDASLFMQWAIHTGKYKPGVTHPDPKTWKANFRCAMNSLPDIEEVKAKSVHKGSDAVRVYRMLQSVTKKKEKKSRTKDNRRKMKVVESDTKMDDVDHKQSKTETTVQDEPMQETTVDSSENQVSSSHQYGNEEDFSNWPPAVTTTVSEVDSTNVFHFQVSPLPSSGFEDDEAVLIDLAYEQEQWQQSSIDGKGFLSNDMGAADSSHSQDSLYSGAENELYYSELHSETSGAIRDYETSNGMNFYPSQPICCPH</sequence>
<evidence type="ECO:0000256" key="14">
    <source>
        <dbReference type="SAM" id="MobiDB-lite"/>
    </source>
</evidence>
<feature type="compositionally biased region" description="Basic and acidic residues" evidence="14">
    <location>
        <begin position="133"/>
        <end position="150"/>
    </location>
</feature>
<keyword evidence="4" id="KW-1017">Isopeptide bond</keyword>
<keyword evidence="6 11" id="KW-0805">Transcription regulation</keyword>
<evidence type="ECO:0000256" key="12">
    <source>
        <dbReference type="PIRSR" id="PIRSR038196-1"/>
    </source>
</evidence>
<evidence type="ECO:0000256" key="1">
    <source>
        <dbReference type="ARBA" id="ARBA00004123"/>
    </source>
</evidence>
<name>A0A3B3RK87_9TELE</name>
<evidence type="ECO:0000313" key="17">
    <source>
        <dbReference type="Proteomes" id="UP000261540"/>
    </source>
</evidence>
<evidence type="ECO:0000313" key="16">
    <source>
        <dbReference type="Ensembl" id="ENSPKIP00000018235.1"/>
    </source>
</evidence>
<evidence type="ECO:0000256" key="2">
    <source>
        <dbReference type="ARBA" id="ARBA00004496"/>
    </source>
</evidence>
<dbReference type="Ensembl" id="ENSPKIT00000042765.1">
    <property type="protein sequence ID" value="ENSPKIP00000018235.1"/>
    <property type="gene ID" value="ENSPKIG00000003880.1"/>
</dbReference>
<dbReference type="GO" id="GO:0005737">
    <property type="term" value="C:cytoplasm"/>
    <property type="evidence" value="ECO:0007669"/>
    <property type="project" value="UniProtKB-SubCell"/>
</dbReference>
<evidence type="ECO:0000256" key="6">
    <source>
        <dbReference type="ARBA" id="ARBA00023015"/>
    </source>
</evidence>
<dbReference type="PANTHER" id="PTHR11949:SF3">
    <property type="entry name" value="INTERFERON REGULATORY FACTOR 1"/>
    <property type="match status" value="1"/>
</dbReference>
<keyword evidence="9 11" id="KW-0804">Transcription</keyword>
<dbReference type="CDD" id="cd00103">
    <property type="entry name" value="IRF"/>
    <property type="match status" value="1"/>
</dbReference>
<dbReference type="STRING" id="1676925.ENSPKIP00000018235"/>